<dbReference type="PROSITE" id="PS52015">
    <property type="entry name" value="TONB_CTD"/>
    <property type="match status" value="1"/>
</dbReference>
<feature type="region of interest" description="Disordered" evidence="10">
    <location>
        <begin position="69"/>
        <end position="94"/>
    </location>
</feature>
<comment type="subcellular location">
    <subcellularLocation>
        <location evidence="1">Cell inner membrane</location>
        <topology evidence="1">Single-pass membrane protein</topology>
        <orientation evidence="1">Periplasmic side</orientation>
    </subcellularLocation>
</comment>
<dbReference type="Pfam" id="PF03544">
    <property type="entry name" value="TonB_C"/>
    <property type="match status" value="1"/>
</dbReference>
<evidence type="ECO:0000256" key="4">
    <source>
        <dbReference type="ARBA" id="ARBA00022475"/>
    </source>
</evidence>
<evidence type="ECO:0000256" key="11">
    <source>
        <dbReference type="SAM" id="Phobius"/>
    </source>
</evidence>
<evidence type="ECO:0000256" key="1">
    <source>
        <dbReference type="ARBA" id="ARBA00004383"/>
    </source>
</evidence>
<evidence type="ECO:0000256" key="2">
    <source>
        <dbReference type="ARBA" id="ARBA00006555"/>
    </source>
</evidence>
<feature type="domain" description="TonB C-terminal" evidence="12">
    <location>
        <begin position="167"/>
        <end position="259"/>
    </location>
</feature>
<dbReference type="EMBL" id="CP081864">
    <property type="protein sequence ID" value="QZN94518.1"/>
    <property type="molecule type" value="Genomic_DNA"/>
</dbReference>
<keyword evidence="9 11" id="KW-0472">Membrane</keyword>
<evidence type="ECO:0000256" key="3">
    <source>
        <dbReference type="ARBA" id="ARBA00022448"/>
    </source>
</evidence>
<accession>A0ABX9AIA6</accession>
<evidence type="ECO:0000256" key="7">
    <source>
        <dbReference type="ARBA" id="ARBA00022927"/>
    </source>
</evidence>
<keyword evidence="14" id="KW-1185">Reference proteome</keyword>
<keyword evidence="8 11" id="KW-1133">Transmembrane helix</keyword>
<keyword evidence="4" id="KW-1003">Cell membrane</keyword>
<evidence type="ECO:0000313" key="14">
    <source>
        <dbReference type="Proteomes" id="UP000825886"/>
    </source>
</evidence>
<organism evidence="13 14">
    <name type="scientific">Symbiopectobacterium purcellii</name>
    <dbReference type="NCBI Taxonomy" id="2871826"/>
    <lineage>
        <taxon>Bacteria</taxon>
        <taxon>Pseudomonadati</taxon>
        <taxon>Pseudomonadota</taxon>
        <taxon>Gammaproteobacteria</taxon>
        <taxon>Enterobacterales</taxon>
        <taxon>Enterobacteriaceae</taxon>
    </lineage>
</organism>
<proteinExistence type="inferred from homology"/>
<feature type="compositionally biased region" description="Basic and acidic residues" evidence="10">
    <location>
        <begin position="108"/>
        <end position="126"/>
    </location>
</feature>
<comment type="similarity">
    <text evidence="2">Belongs to the TonB family.</text>
</comment>
<dbReference type="RefSeq" id="WP_222157639.1">
    <property type="nucleotide sequence ID" value="NZ_CP081864.1"/>
</dbReference>
<feature type="transmembrane region" description="Helical" evidence="11">
    <location>
        <begin position="12"/>
        <end position="35"/>
    </location>
</feature>
<gene>
    <name evidence="13" type="ORF">K6K13_14565</name>
</gene>
<dbReference type="PANTHER" id="PTHR33446">
    <property type="entry name" value="PROTEIN TONB-RELATED"/>
    <property type="match status" value="1"/>
</dbReference>
<evidence type="ECO:0000313" key="13">
    <source>
        <dbReference type="EMBL" id="QZN94518.1"/>
    </source>
</evidence>
<name>A0ABX9AIA6_9ENTR</name>
<dbReference type="InterPro" id="IPR037682">
    <property type="entry name" value="TonB_C"/>
</dbReference>
<protein>
    <submittedName>
        <fullName evidence="13">TonB family protein</fullName>
    </submittedName>
</protein>
<keyword evidence="3" id="KW-0813">Transport</keyword>
<evidence type="ECO:0000256" key="9">
    <source>
        <dbReference type="ARBA" id="ARBA00023136"/>
    </source>
</evidence>
<evidence type="ECO:0000256" key="6">
    <source>
        <dbReference type="ARBA" id="ARBA00022692"/>
    </source>
</evidence>
<evidence type="ECO:0000256" key="5">
    <source>
        <dbReference type="ARBA" id="ARBA00022519"/>
    </source>
</evidence>
<dbReference type="InterPro" id="IPR051045">
    <property type="entry name" value="TonB-dependent_transducer"/>
</dbReference>
<dbReference type="Proteomes" id="UP000825886">
    <property type="component" value="Chromosome"/>
</dbReference>
<dbReference type="NCBIfam" id="TIGR01352">
    <property type="entry name" value="tonB_Cterm"/>
    <property type="match status" value="1"/>
</dbReference>
<dbReference type="Gene3D" id="3.30.1150.10">
    <property type="match status" value="1"/>
</dbReference>
<keyword evidence="5" id="KW-0997">Cell inner membrane</keyword>
<dbReference type="SUPFAM" id="SSF74653">
    <property type="entry name" value="TolA/TonB C-terminal domain"/>
    <property type="match status" value="1"/>
</dbReference>
<evidence type="ECO:0000259" key="12">
    <source>
        <dbReference type="PROSITE" id="PS52015"/>
    </source>
</evidence>
<reference evidence="13 14" key="1">
    <citation type="submission" date="2021-08" db="EMBL/GenBank/DDBJ databases">
        <title>Culture and genomic analysis of Symbiopectobacterium purcellii sp. nov. gen. nov., isolated from the leafhopper Empoasca decipiens.</title>
        <authorList>
            <person name="Nadal-Jimenez P."/>
            <person name="Siozios S."/>
            <person name="Halliday N."/>
            <person name="Camara M."/>
            <person name="Hurst G.D.D."/>
        </authorList>
    </citation>
    <scope>NUCLEOTIDE SEQUENCE [LARGE SCALE GENOMIC DNA]</scope>
    <source>
        <strain evidence="13 14">SyEd1</strain>
    </source>
</reference>
<feature type="region of interest" description="Disordered" evidence="10">
    <location>
        <begin position="108"/>
        <end position="144"/>
    </location>
</feature>
<sequence length="259" mass="27882">MSSIGVFLLPRRFYLGGSAASILFHITVVAIAVVWSTRVMQNQKGALPPVVSVQLGAYQLEKAPPQVVEGPKQVFSAPQPRQQQEQPDDPVLDPLPLVAQGTVEKRVNVREKPRPQKKEIQPEVRSEPAPQVEESAPATSAYSAGEATRSAANFTSAAQQAISGQVGWESLLHTHLAKFKRYPRAALRYRATGISHVSMVLNAQGQVIDAAIVTTSGNRILDNEALDIVKRAAPLPAPPPHALNGDGLVQVVAPISFYL</sequence>
<evidence type="ECO:0000256" key="10">
    <source>
        <dbReference type="SAM" id="MobiDB-lite"/>
    </source>
</evidence>
<dbReference type="PANTHER" id="PTHR33446:SF2">
    <property type="entry name" value="PROTEIN TONB"/>
    <property type="match status" value="1"/>
</dbReference>
<dbReference type="InterPro" id="IPR006260">
    <property type="entry name" value="TonB/TolA_C"/>
</dbReference>
<keyword evidence="7" id="KW-0653">Protein transport</keyword>
<evidence type="ECO:0000256" key="8">
    <source>
        <dbReference type="ARBA" id="ARBA00022989"/>
    </source>
</evidence>
<keyword evidence="6 11" id="KW-0812">Transmembrane</keyword>